<accession>A0A5N6Q9B7</accession>
<dbReference type="PANTHER" id="PTHR38364">
    <property type="entry name" value="OSJNBA0022H21.9 PROTEIN"/>
    <property type="match status" value="1"/>
</dbReference>
<gene>
    <name evidence="2" type="ORF">FH972_000524</name>
</gene>
<keyword evidence="1" id="KW-0472">Membrane</keyword>
<dbReference type="PANTHER" id="PTHR38364:SF1">
    <property type="entry name" value="OS04G0475300 PROTEIN"/>
    <property type="match status" value="1"/>
</dbReference>
<name>A0A5N6Q9B7_9ROSI</name>
<sequence length="152" mass="18035">MEEDTTWEQRLQALTHIIISPTTRPSLHSQFFISTQIPCYLNWEYPPILCTKHPSRFPSLHLRWGFSLFLKRVSRFGLPETSWRSKCPFQQPPPLILAKGVEEVQCGEEQRKEYVRKRLRRKRLGSYIHPLIPFLIPNILLLSLLLWNPFPD</sequence>
<feature type="transmembrane region" description="Helical" evidence="1">
    <location>
        <begin position="127"/>
        <end position="147"/>
    </location>
</feature>
<evidence type="ECO:0000313" key="3">
    <source>
        <dbReference type="Proteomes" id="UP000327013"/>
    </source>
</evidence>
<protein>
    <recommendedName>
        <fullName evidence="4">Transmembrane protein</fullName>
    </recommendedName>
</protein>
<keyword evidence="1" id="KW-1133">Transmembrane helix</keyword>
<proteinExistence type="predicted"/>
<dbReference type="EMBL" id="CM017321">
    <property type="protein sequence ID" value="KAE7995755.1"/>
    <property type="molecule type" value="Genomic_DNA"/>
</dbReference>
<dbReference type="Proteomes" id="UP000327013">
    <property type="component" value="Chromosome 1"/>
</dbReference>
<keyword evidence="1" id="KW-0812">Transmembrane</keyword>
<evidence type="ECO:0000313" key="2">
    <source>
        <dbReference type="EMBL" id="KAE7995755.1"/>
    </source>
</evidence>
<dbReference type="AlphaFoldDB" id="A0A5N6Q9B7"/>
<reference evidence="2 3" key="1">
    <citation type="submission" date="2019-06" db="EMBL/GenBank/DDBJ databases">
        <title>A chromosomal-level reference genome of Carpinus fangiana (Coryloideae, Betulaceae).</title>
        <authorList>
            <person name="Yang X."/>
            <person name="Wang Z."/>
            <person name="Zhang L."/>
            <person name="Hao G."/>
            <person name="Liu J."/>
            <person name="Yang Y."/>
        </authorList>
    </citation>
    <scope>NUCLEOTIDE SEQUENCE [LARGE SCALE GENOMIC DNA]</scope>
    <source>
        <strain evidence="2">Cfa_2016G</strain>
        <tissue evidence="2">Leaf</tissue>
    </source>
</reference>
<keyword evidence="3" id="KW-1185">Reference proteome</keyword>
<dbReference type="OrthoDB" id="679818at2759"/>
<organism evidence="2 3">
    <name type="scientific">Carpinus fangiana</name>
    <dbReference type="NCBI Taxonomy" id="176857"/>
    <lineage>
        <taxon>Eukaryota</taxon>
        <taxon>Viridiplantae</taxon>
        <taxon>Streptophyta</taxon>
        <taxon>Embryophyta</taxon>
        <taxon>Tracheophyta</taxon>
        <taxon>Spermatophyta</taxon>
        <taxon>Magnoliopsida</taxon>
        <taxon>eudicotyledons</taxon>
        <taxon>Gunneridae</taxon>
        <taxon>Pentapetalae</taxon>
        <taxon>rosids</taxon>
        <taxon>fabids</taxon>
        <taxon>Fagales</taxon>
        <taxon>Betulaceae</taxon>
        <taxon>Carpinus</taxon>
    </lineage>
</organism>
<evidence type="ECO:0000256" key="1">
    <source>
        <dbReference type="SAM" id="Phobius"/>
    </source>
</evidence>
<evidence type="ECO:0008006" key="4">
    <source>
        <dbReference type="Google" id="ProtNLM"/>
    </source>
</evidence>